<dbReference type="EMBL" id="JAFBMS010000221">
    <property type="protein sequence ID" value="KAG9333054.1"/>
    <property type="molecule type" value="Genomic_DNA"/>
</dbReference>
<accession>A0A8T2MYR3</accession>
<feature type="non-terminal residue" evidence="1">
    <location>
        <position position="1"/>
    </location>
</feature>
<evidence type="ECO:0000313" key="1">
    <source>
        <dbReference type="EMBL" id="KAG9333054.1"/>
    </source>
</evidence>
<name>A0A8T2MYR3_9TELE</name>
<proteinExistence type="predicted"/>
<dbReference type="AlphaFoldDB" id="A0A8T2MYR3"/>
<organism evidence="1 2">
    <name type="scientific">Albula glossodonta</name>
    <name type="common">roundjaw bonefish</name>
    <dbReference type="NCBI Taxonomy" id="121402"/>
    <lineage>
        <taxon>Eukaryota</taxon>
        <taxon>Metazoa</taxon>
        <taxon>Chordata</taxon>
        <taxon>Craniata</taxon>
        <taxon>Vertebrata</taxon>
        <taxon>Euteleostomi</taxon>
        <taxon>Actinopterygii</taxon>
        <taxon>Neopterygii</taxon>
        <taxon>Teleostei</taxon>
        <taxon>Albuliformes</taxon>
        <taxon>Albulidae</taxon>
        <taxon>Albula</taxon>
    </lineage>
</organism>
<comment type="caution">
    <text evidence="1">The sequence shown here is derived from an EMBL/GenBank/DDBJ whole genome shotgun (WGS) entry which is preliminary data.</text>
</comment>
<dbReference type="Proteomes" id="UP000824540">
    <property type="component" value="Unassembled WGS sequence"/>
</dbReference>
<reference evidence="1" key="1">
    <citation type="thesis" date="2021" institute="BYU ScholarsArchive" country="Provo, UT, USA">
        <title>Applications of and Algorithms for Genome Assembly and Genomic Analyses with an Emphasis on Marine Teleosts.</title>
        <authorList>
            <person name="Pickett B.D."/>
        </authorList>
    </citation>
    <scope>NUCLEOTIDE SEQUENCE</scope>
    <source>
        <strain evidence="1">HI-2016</strain>
    </source>
</reference>
<sequence length="168" mass="18305">MQSSPGLVPVSAIPAKNQNLSSVCPKQELQIKNNFIFPGMTRNDNKRDIPRSEPNTTAMTFAKACTLISYWAFPELTWLSCGRVHVVFRSCLLLRPCSCGVQVMPPPAAVFMWCSGHASSCGRVHVVFRSCLLLRPCSCGVQVMPPPAAVFIQCSGHISSCGHVHAVF</sequence>
<keyword evidence="2" id="KW-1185">Reference proteome</keyword>
<protein>
    <submittedName>
        <fullName evidence="1">Uncharacterized protein</fullName>
    </submittedName>
</protein>
<evidence type="ECO:0000313" key="2">
    <source>
        <dbReference type="Proteomes" id="UP000824540"/>
    </source>
</evidence>
<gene>
    <name evidence="1" type="ORF">JZ751_013839</name>
</gene>